<sequence>MRLILKFIFLFITIYLLVPYSIGLFEKIQKPEFKNLSISDYIWIGIILAFMVALNIKWFYLDRRKRNMQ</sequence>
<gene>
    <name evidence="2" type="ORF">C8P67_12513</name>
</gene>
<dbReference type="Proteomes" id="UP000257136">
    <property type="component" value="Unassembled WGS sequence"/>
</dbReference>
<keyword evidence="1" id="KW-0812">Transmembrane</keyword>
<dbReference type="EMBL" id="QUNI01000025">
    <property type="protein sequence ID" value="REG90446.1"/>
    <property type="molecule type" value="Genomic_DNA"/>
</dbReference>
<keyword evidence="3" id="KW-1185">Reference proteome</keyword>
<evidence type="ECO:0000256" key="1">
    <source>
        <dbReference type="SAM" id="Phobius"/>
    </source>
</evidence>
<keyword evidence="1" id="KW-1133">Transmembrane helix</keyword>
<keyword evidence="1" id="KW-0472">Membrane</keyword>
<comment type="caution">
    <text evidence="2">The sequence shown here is derived from an EMBL/GenBank/DDBJ whole genome shotgun (WGS) entry which is preliminary data.</text>
</comment>
<dbReference type="AlphaFoldDB" id="A0A3E0E0N0"/>
<proteinExistence type="predicted"/>
<organism evidence="2 3">
    <name type="scientific">Flavobacterium aquicola</name>
    <dbReference type="NCBI Taxonomy" id="1682742"/>
    <lineage>
        <taxon>Bacteria</taxon>
        <taxon>Pseudomonadati</taxon>
        <taxon>Bacteroidota</taxon>
        <taxon>Flavobacteriia</taxon>
        <taxon>Flavobacteriales</taxon>
        <taxon>Flavobacteriaceae</taxon>
        <taxon>Flavobacterium</taxon>
    </lineage>
</organism>
<accession>A0A3E0E0N0</accession>
<evidence type="ECO:0000313" key="3">
    <source>
        <dbReference type="Proteomes" id="UP000257136"/>
    </source>
</evidence>
<name>A0A3E0E0N0_9FLAO</name>
<feature type="transmembrane region" description="Helical" evidence="1">
    <location>
        <begin position="41"/>
        <end position="60"/>
    </location>
</feature>
<feature type="transmembrane region" description="Helical" evidence="1">
    <location>
        <begin position="7"/>
        <end position="25"/>
    </location>
</feature>
<evidence type="ECO:0000313" key="2">
    <source>
        <dbReference type="EMBL" id="REG90446.1"/>
    </source>
</evidence>
<reference evidence="2 3" key="1">
    <citation type="submission" date="2018-08" db="EMBL/GenBank/DDBJ databases">
        <title>Genomic Encyclopedia of Archaeal and Bacterial Type Strains, Phase II (KMG-II): from individual species to whole genera.</title>
        <authorList>
            <person name="Goeker M."/>
        </authorList>
    </citation>
    <scope>NUCLEOTIDE SEQUENCE [LARGE SCALE GENOMIC DNA]</scope>
    <source>
        <strain evidence="2 3">DSM 100880</strain>
    </source>
</reference>
<protein>
    <submittedName>
        <fullName evidence="2">Uncharacterized protein</fullName>
    </submittedName>
</protein>